<name>A0ABP7REU5_9BACT</name>
<proteinExistence type="predicted"/>
<dbReference type="RefSeq" id="WP_345070606.1">
    <property type="nucleotide sequence ID" value="NZ_BAABDJ010000002.1"/>
</dbReference>
<gene>
    <name evidence="1" type="ORF">GCM10022408_03840</name>
</gene>
<evidence type="ECO:0000313" key="2">
    <source>
        <dbReference type="Proteomes" id="UP001500567"/>
    </source>
</evidence>
<dbReference type="Proteomes" id="UP001500567">
    <property type="component" value="Unassembled WGS sequence"/>
</dbReference>
<sequence>MIHLSAPPKTAVWPPLPLAEWQPTLATLHMWTQVVGKIRLACTPLVNHWWNVPLYVTARGLTTSAMPYEDRSFQIDFDFIDHQLLIQCSDGAFRTLKLEPRSVASFYHEVFRLLAELDIPVRIWKVPVEIEDPVAFDQDELHASYDADAARRCWQVLSQVSRVLEIFRGRFAGKCSPVHFFWGSFDLAVTRFSGRRAPVREGADPITREAYSHEVFSHGFWPGSGQQDAAFYAYAAPVPPGIANVKVHPKEAFYSSELGEFLLPYETVRKAANPEATLLSFLQSTYEAGATLARWDRTALERME</sequence>
<dbReference type="Pfam" id="PF19459">
    <property type="entry name" value="DUF5996"/>
    <property type="match status" value="1"/>
</dbReference>
<dbReference type="EMBL" id="BAABDJ010000002">
    <property type="protein sequence ID" value="GAA3996473.1"/>
    <property type="molecule type" value="Genomic_DNA"/>
</dbReference>
<reference evidence="2" key="1">
    <citation type="journal article" date="2019" name="Int. J. Syst. Evol. Microbiol.">
        <title>The Global Catalogue of Microorganisms (GCM) 10K type strain sequencing project: providing services to taxonomists for standard genome sequencing and annotation.</title>
        <authorList>
            <consortium name="The Broad Institute Genomics Platform"/>
            <consortium name="The Broad Institute Genome Sequencing Center for Infectious Disease"/>
            <person name="Wu L."/>
            <person name="Ma J."/>
        </authorList>
    </citation>
    <scope>NUCLEOTIDE SEQUENCE [LARGE SCALE GENOMIC DNA]</scope>
    <source>
        <strain evidence="2">JCM 17224</strain>
    </source>
</reference>
<comment type="caution">
    <text evidence="1">The sequence shown here is derived from an EMBL/GenBank/DDBJ whole genome shotgun (WGS) entry which is preliminary data.</text>
</comment>
<organism evidence="1 2">
    <name type="scientific">Hymenobacter fastidiosus</name>
    <dbReference type="NCBI Taxonomy" id="486264"/>
    <lineage>
        <taxon>Bacteria</taxon>
        <taxon>Pseudomonadati</taxon>
        <taxon>Bacteroidota</taxon>
        <taxon>Cytophagia</taxon>
        <taxon>Cytophagales</taxon>
        <taxon>Hymenobacteraceae</taxon>
        <taxon>Hymenobacter</taxon>
    </lineage>
</organism>
<accession>A0ABP7REU5</accession>
<keyword evidence="2" id="KW-1185">Reference proteome</keyword>
<protein>
    <submittedName>
        <fullName evidence="1">DUF5996 family protein</fullName>
    </submittedName>
</protein>
<dbReference type="InterPro" id="IPR046038">
    <property type="entry name" value="DUF5996"/>
</dbReference>
<evidence type="ECO:0000313" key="1">
    <source>
        <dbReference type="EMBL" id="GAA3996473.1"/>
    </source>
</evidence>